<protein>
    <submittedName>
        <fullName evidence="5">Response regulator transcription factor</fullName>
    </submittedName>
</protein>
<dbReference type="Proteomes" id="UP000823636">
    <property type="component" value="Unassembled WGS sequence"/>
</dbReference>
<evidence type="ECO:0000256" key="2">
    <source>
        <dbReference type="ARBA" id="ARBA00023125"/>
    </source>
</evidence>
<dbReference type="Pfam" id="PF00196">
    <property type="entry name" value="GerE"/>
    <property type="match status" value="1"/>
</dbReference>
<reference evidence="5" key="2">
    <citation type="journal article" date="2021" name="PeerJ">
        <title>Extensive microbial diversity within the chicken gut microbiome revealed by metagenomics and culture.</title>
        <authorList>
            <person name="Gilroy R."/>
            <person name="Ravi A."/>
            <person name="Getino M."/>
            <person name="Pursley I."/>
            <person name="Horton D.L."/>
            <person name="Alikhan N.F."/>
            <person name="Baker D."/>
            <person name="Gharbi K."/>
            <person name="Hall N."/>
            <person name="Watson M."/>
            <person name="Adriaenssens E.M."/>
            <person name="Foster-Nyarko E."/>
            <person name="Jarju S."/>
            <person name="Secka A."/>
            <person name="Antonio M."/>
            <person name="Oren A."/>
            <person name="Chaudhuri R.R."/>
            <person name="La Ragione R."/>
            <person name="Hildebrand F."/>
            <person name="Pallen M.J."/>
        </authorList>
    </citation>
    <scope>NUCLEOTIDE SEQUENCE</scope>
    <source>
        <strain evidence="5">G3-4614</strain>
    </source>
</reference>
<dbReference type="CDD" id="cd06170">
    <property type="entry name" value="LuxR_C_like"/>
    <property type="match status" value="1"/>
</dbReference>
<evidence type="ECO:0000313" key="6">
    <source>
        <dbReference type="Proteomes" id="UP000823636"/>
    </source>
</evidence>
<accession>A0A9D9H837</accession>
<evidence type="ECO:0000259" key="4">
    <source>
        <dbReference type="PROSITE" id="PS50043"/>
    </source>
</evidence>
<dbReference type="GO" id="GO:0003677">
    <property type="term" value="F:DNA binding"/>
    <property type="evidence" value="ECO:0007669"/>
    <property type="project" value="UniProtKB-KW"/>
</dbReference>
<evidence type="ECO:0000256" key="3">
    <source>
        <dbReference type="ARBA" id="ARBA00023163"/>
    </source>
</evidence>
<dbReference type="InterPro" id="IPR016032">
    <property type="entry name" value="Sig_transdc_resp-reg_C-effctor"/>
</dbReference>
<keyword evidence="3" id="KW-0804">Transcription</keyword>
<reference evidence="5" key="1">
    <citation type="submission" date="2020-10" db="EMBL/GenBank/DDBJ databases">
        <authorList>
            <person name="Gilroy R."/>
        </authorList>
    </citation>
    <scope>NUCLEOTIDE SEQUENCE</scope>
    <source>
        <strain evidence="5">G3-4614</strain>
    </source>
</reference>
<organism evidence="5 6">
    <name type="scientific">Candidatus Caccoplasma merdipullorum</name>
    <dbReference type="NCBI Taxonomy" id="2840718"/>
    <lineage>
        <taxon>Bacteria</taxon>
        <taxon>Pseudomonadati</taxon>
        <taxon>Bacteroidota</taxon>
        <taxon>Bacteroidia</taxon>
        <taxon>Bacteroidales</taxon>
        <taxon>Bacteroidaceae</taxon>
        <taxon>Bacteroidaceae incertae sedis</taxon>
        <taxon>Candidatus Caccoplasma</taxon>
    </lineage>
</organism>
<dbReference type="PANTHER" id="PTHR44688">
    <property type="entry name" value="DNA-BINDING TRANSCRIPTIONAL ACTIVATOR DEVR_DOSR"/>
    <property type="match status" value="1"/>
</dbReference>
<comment type="caution">
    <text evidence="5">The sequence shown here is derived from an EMBL/GenBank/DDBJ whole genome shotgun (WGS) entry which is preliminary data.</text>
</comment>
<dbReference type="PRINTS" id="PR00038">
    <property type="entry name" value="HTHLUXR"/>
</dbReference>
<dbReference type="SUPFAM" id="SSF46894">
    <property type="entry name" value="C-terminal effector domain of the bipartite response regulators"/>
    <property type="match status" value="1"/>
</dbReference>
<evidence type="ECO:0000256" key="1">
    <source>
        <dbReference type="ARBA" id="ARBA00023015"/>
    </source>
</evidence>
<proteinExistence type="predicted"/>
<evidence type="ECO:0000313" key="5">
    <source>
        <dbReference type="EMBL" id="MBO8438682.1"/>
    </source>
</evidence>
<dbReference type="InterPro" id="IPR000792">
    <property type="entry name" value="Tscrpt_reg_LuxR_C"/>
</dbReference>
<keyword evidence="2" id="KW-0238">DNA-binding</keyword>
<dbReference type="Gene3D" id="3.30.450.20">
    <property type="entry name" value="PAS domain"/>
    <property type="match status" value="1"/>
</dbReference>
<sequence>MNTKEILNKEFSKQDFNGELQSRELLNTYKVIACNYARMENAIAVLSDLRNNVSYIYYGKFSQMLGMNKEIKDEVVRSVWEENIFNRVHPDDLADKHVQELCFFNFVKRQPVNKRNDYYLISNLRMKNSRNSYIPVLHRMFYISTSSNKSLWLALCLYSPMLFDFTVKCMIVDSSNGQMKEQEKHDGIQILSNREKQILSLINKGLISKEIAQILCVSVNTVSRHRQKILSKLKVKNSIEACRFAKILKLI</sequence>
<dbReference type="EMBL" id="JADIMW010000076">
    <property type="protein sequence ID" value="MBO8438682.1"/>
    <property type="molecule type" value="Genomic_DNA"/>
</dbReference>
<name>A0A9D9H837_9BACT</name>
<keyword evidence="1" id="KW-0805">Transcription regulation</keyword>
<feature type="domain" description="HTH luxR-type" evidence="4">
    <location>
        <begin position="184"/>
        <end position="249"/>
    </location>
</feature>
<dbReference type="PROSITE" id="PS50043">
    <property type="entry name" value="HTH_LUXR_2"/>
    <property type="match status" value="1"/>
</dbReference>
<dbReference type="AlphaFoldDB" id="A0A9D9H837"/>
<dbReference type="SMART" id="SM00421">
    <property type="entry name" value="HTH_LUXR"/>
    <property type="match status" value="1"/>
</dbReference>
<dbReference type="Gene3D" id="1.10.10.10">
    <property type="entry name" value="Winged helix-like DNA-binding domain superfamily/Winged helix DNA-binding domain"/>
    <property type="match status" value="1"/>
</dbReference>
<gene>
    <name evidence="5" type="ORF">IAC54_07295</name>
</gene>
<dbReference type="InterPro" id="IPR036388">
    <property type="entry name" value="WH-like_DNA-bd_sf"/>
</dbReference>
<dbReference type="GO" id="GO:0006355">
    <property type="term" value="P:regulation of DNA-templated transcription"/>
    <property type="evidence" value="ECO:0007669"/>
    <property type="project" value="InterPro"/>
</dbReference>
<dbReference type="PANTHER" id="PTHR44688:SF16">
    <property type="entry name" value="DNA-BINDING TRANSCRIPTIONAL ACTIVATOR DEVR_DOSR"/>
    <property type="match status" value="1"/>
</dbReference>